<dbReference type="InterPro" id="IPR019741">
    <property type="entry name" value="Galactokinase_CS"/>
</dbReference>
<evidence type="ECO:0000256" key="7">
    <source>
        <dbReference type="ARBA" id="ARBA00022777"/>
    </source>
</evidence>
<evidence type="ECO:0000256" key="6">
    <source>
        <dbReference type="ARBA" id="ARBA00022741"/>
    </source>
</evidence>
<protein>
    <recommendedName>
        <fullName evidence="4">Galactokinase</fullName>
        <ecNumber evidence="3">2.7.1.6</ecNumber>
    </recommendedName>
    <alternativeName>
        <fullName evidence="9">Galactose kinase</fullName>
    </alternativeName>
</protein>
<dbReference type="Gene3D" id="3.30.70.3170">
    <property type="match status" value="1"/>
</dbReference>
<dbReference type="InterPro" id="IPR020568">
    <property type="entry name" value="Ribosomal_Su5_D2-typ_SF"/>
</dbReference>
<evidence type="ECO:0000256" key="2">
    <source>
        <dbReference type="ARBA" id="ARBA00006566"/>
    </source>
</evidence>
<dbReference type="SUPFAM" id="SSF55060">
    <property type="entry name" value="GHMP Kinase, C-terminal domain"/>
    <property type="match status" value="1"/>
</dbReference>
<evidence type="ECO:0000256" key="5">
    <source>
        <dbReference type="ARBA" id="ARBA00022679"/>
    </source>
</evidence>
<dbReference type="InterPro" id="IPR019539">
    <property type="entry name" value="GalKase_N"/>
</dbReference>
<dbReference type="Gene3D" id="1.20.1440.340">
    <property type="match status" value="1"/>
</dbReference>
<dbReference type="Pfam" id="PF00288">
    <property type="entry name" value="GHMP_kinases_N"/>
    <property type="match status" value="1"/>
</dbReference>
<evidence type="ECO:0000256" key="8">
    <source>
        <dbReference type="ARBA" id="ARBA00022840"/>
    </source>
</evidence>
<dbReference type="EC" id="2.7.1.6" evidence="3"/>
<evidence type="ECO:0000256" key="10">
    <source>
        <dbReference type="ARBA" id="ARBA00049538"/>
    </source>
</evidence>
<accession>A0ABQ8FI51</accession>
<dbReference type="PROSITE" id="PS00106">
    <property type="entry name" value="GALACTOKINASE"/>
    <property type="match status" value="1"/>
</dbReference>
<organism evidence="14 15">
    <name type="scientific">Batrachochytrium salamandrivorans</name>
    <dbReference type="NCBI Taxonomy" id="1357716"/>
    <lineage>
        <taxon>Eukaryota</taxon>
        <taxon>Fungi</taxon>
        <taxon>Fungi incertae sedis</taxon>
        <taxon>Chytridiomycota</taxon>
        <taxon>Chytridiomycota incertae sedis</taxon>
        <taxon>Chytridiomycetes</taxon>
        <taxon>Rhizophydiales</taxon>
        <taxon>Rhizophydiales incertae sedis</taxon>
        <taxon>Batrachochytrium</taxon>
    </lineage>
</organism>
<keyword evidence="8" id="KW-0067">ATP-binding</keyword>
<dbReference type="InterPro" id="IPR014721">
    <property type="entry name" value="Ribsml_uS5_D2-typ_fold_subgr"/>
</dbReference>
<evidence type="ECO:0000256" key="1">
    <source>
        <dbReference type="ARBA" id="ARBA00004947"/>
    </source>
</evidence>
<dbReference type="PRINTS" id="PR00959">
    <property type="entry name" value="MEVGALKINASE"/>
</dbReference>
<keyword evidence="5" id="KW-0808">Transferase</keyword>
<evidence type="ECO:0000313" key="14">
    <source>
        <dbReference type="EMBL" id="KAH6598638.1"/>
    </source>
</evidence>
<dbReference type="EMBL" id="JAFCIX010000102">
    <property type="protein sequence ID" value="KAH6598638.1"/>
    <property type="molecule type" value="Genomic_DNA"/>
</dbReference>
<evidence type="ECO:0000259" key="11">
    <source>
        <dbReference type="Pfam" id="PF00288"/>
    </source>
</evidence>
<feature type="domain" description="GHMP kinase C-terminal" evidence="12">
    <location>
        <begin position="443"/>
        <end position="514"/>
    </location>
</feature>
<comment type="similarity">
    <text evidence="2">Belongs to the GHMP kinase family. GalK subfamily.</text>
</comment>
<feature type="domain" description="GHMP kinase N-terminal" evidence="11">
    <location>
        <begin position="174"/>
        <end position="263"/>
    </location>
</feature>
<dbReference type="InterPro" id="IPR013750">
    <property type="entry name" value="GHMP_kinase_C_dom"/>
</dbReference>
<dbReference type="NCBIfam" id="TIGR00131">
    <property type="entry name" value="gal_kin"/>
    <property type="match status" value="1"/>
</dbReference>
<dbReference type="PROSITE" id="PS00627">
    <property type="entry name" value="GHMP_KINASES_ATP"/>
    <property type="match status" value="1"/>
</dbReference>
<reference evidence="14 15" key="1">
    <citation type="submission" date="2021-02" db="EMBL/GenBank/DDBJ databases">
        <title>Variation within the Batrachochytrium salamandrivorans European outbreak.</title>
        <authorList>
            <person name="Kelly M."/>
            <person name="Pasmans F."/>
            <person name="Shea T.P."/>
            <person name="Munoz J.F."/>
            <person name="Carranza S."/>
            <person name="Cuomo C.A."/>
            <person name="Martel A."/>
        </authorList>
    </citation>
    <scope>NUCLEOTIDE SEQUENCE [LARGE SCALE GENOMIC DNA]</scope>
    <source>
        <strain evidence="14 15">AMFP18/2</strain>
    </source>
</reference>
<evidence type="ECO:0000256" key="9">
    <source>
        <dbReference type="ARBA" id="ARBA00029590"/>
    </source>
</evidence>
<evidence type="ECO:0000259" key="13">
    <source>
        <dbReference type="Pfam" id="PF10509"/>
    </source>
</evidence>
<dbReference type="Pfam" id="PF08544">
    <property type="entry name" value="GHMP_kinases_C"/>
    <property type="match status" value="1"/>
</dbReference>
<evidence type="ECO:0000313" key="15">
    <source>
        <dbReference type="Proteomes" id="UP001648503"/>
    </source>
</evidence>
<name>A0ABQ8FI51_9FUNG</name>
<dbReference type="Proteomes" id="UP001648503">
    <property type="component" value="Unassembled WGS sequence"/>
</dbReference>
<evidence type="ECO:0000259" key="12">
    <source>
        <dbReference type="Pfam" id="PF08544"/>
    </source>
</evidence>
<feature type="domain" description="Galactokinase N-terminal" evidence="13">
    <location>
        <begin position="81"/>
        <end position="128"/>
    </location>
</feature>
<dbReference type="InterPro" id="IPR036554">
    <property type="entry name" value="GHMP_kinase_C_sf"/>
</dbReference>
<dbReference type="InterPro" id="IPR006204">
    <property type="entry name" value="GHMP_kinase_N_dom"/>
</dbReference>
<dbReference type="InterPro" id="IPR006203">
    <property type="entry name" value="GHMP_knse_ATP-bd_CS"/>
</dbReference>
<keyword evidence="15" id="KW-1185">Reference proteome</keyword>
<dbReference type="PRINTS" id="PR00473">
    <property type="entry name" value="GALCTOKINASE"/>
</dbReference>
<comment type="catalytic activity">
    <reaction evidence="10">
        <text>alpha-D-galactose + ATP = alpha-D-galactose 1-phosphate + ADP + H(+)</text>
        <dbReference type="Rhea" id="RHEA:13553"/>
        <dbReference type="ChEBI" id="CHEBI:15378"/>
        <dbReference type="ChEBI" id="CHEBI:28061"/>
        <dbReference type="ChEBI" id="CHEBI:30616"/>
        <dbReference type="ChEBI" id="CHEBI:58336"/>
        <dbReference type="ChEBI" id="CHEBI:456216"/>
        <dbReference type="EC" id="2.7.1.6"/>
    </reaction>
    <physiologicalReaction direction="left-to-right" evidence="10">
        <dbReference type="Rhea" id="RHEA:13554"/>
    </physiologicalReaction>
</comment>
<evidence type="ECO:0000256" key="3">
    <source>
        <dbReference type="ARBA" id="ARBA00012315"/>
    </source>
</evidence>
<dbReference type="PANTHER" id="PTHR10457:SF7">
    <property type="entry name" value="GALACTOKINASE-RELATED"/>
    <property type="match status" value="1"/>
</dbReference>
<sequence length="565" mass="62110">MCAGLHCCSSSPLQIKHDSLSPPISPIYPTPFTAPKNELMLAPATTTPEAKGLSTVHSLEDIYDINVLPAQKSRYDALSLAFEKKFKQKPKLFARSPGRVNLIGEHIDYSGYSVLPMAIDSDIVIAVAVAADSDPCRFKVDISNIDESTYPDQYIDVLLDQPIFINSAIHEWSNYFKCGCKGALENSNHDGLKSMMVMISGTIPAGAGLSSSSALVCASVIATLAIQGINKPKDDLVQIAIRSERYAGVHTGGMDQSISIMGQQGNILMIHFYPTLSISPVRVPTLPVPAVFVIANTLVTADKHVTAPRNYNLRVVETRIAAALLAKKLEIHFSGDRLSLRHLQDLYFSKNDLVKGEISQLDDLIHLVHQHIKPEPYTLEDISQELGISTEEARKTFIGELIIYDADGFDLYKRTLHVFSEARRVYMFWDTCAHASKEPGRMLQDLGRLMNESQDSCRDYFKCSCPEIDKLTAICRDSGAFGSRLTGAGWGGCTVSLVKESQVAAFIEKVKNEYYFSKWPLWKSDAIAAKEMSKYIFACKPACGAALVSNPFSVLALNPAETING</sequence>
<dbReference type="SUPFAM" id="SSF54211">
    <property type="entry name" value="Ribosomal protein S5 domain 2-like"/>
    <property type="match status" value="1"/>
</dbReference>
<comment type="pathway">
    <text evidence="1">Carbohydrate metabolism; galactose metabolism.</text>
</comment>
<gene>
    <name evidence="14" type="ORF">BASA50_003674</name>
</gene>
<dbReference type="Pfam" id="PF10509">
    <property type="entry name" value="GalKase_gal_bdg"/>
    <property type="match status" value="1"/>
</dbReference>
<dbReference type="InterPro" id="IPR000705">
    <property type="entry name" value="Galactokinase"/>
</dbReference>
<dbReference type="Gene3D" id="3.30.230.10">
    <property type="match status" value="1"/>
</dbReference>
<keyword evidence="6" id="KW-0547">Nucleotide-binding</keyword>
<keyword evidence="7" id="KW-0418">Kinase</keyword>
<comment type="caution">
    <text evidence="14">The sequence shown here is derived from an EMBL/GenBank/DDBJ whole genome shotgun (WGS) entry which is preliminary data.</text>
</comment>
<dbReference type="PANTHER" id="PTHR10457">
    <property type="entry name" value="MEVALONATE KINASE/GALACTOKINASE"/>
    <property type="match status" value="1"/>
</dbReference>
<proteinExistence type="inferred from homology"/>
<evidence type="ECO:0000256" key="4">
    <source>
        <dbReference type="ARBA" id="ARBA00019487"/>
    </source>
</evidence>